<protein>
    <submittedName>
        <fullName evidence="1">Uncharacterized protein</fullName>
    </submittedName>
</protein>
<dbReference type="EMBL" id="AEDQ01000012">
    <property type="protein sequence ID" value="EFL44512.1"/>
    <property type="molecule type" value="Genomic_DNA"/>
</dbReference>
<comment type="caution">
    <text evidence="1">The sequence shown here is derived from an EMBL/GenBank/DDBJ whole genome shotgun (WGS) entry which is preliminary data.</text>
</comment>
<sequence length="23" mass="2633">MTCTDLIQCELLVRDIQAKGIRL</sequence>
<keyword evidence="2" id="KW-1185">Reference proteome</keyword>
<evidence type="ECO:0000313" key="2">
    <source>
        <dbReference type="Proteomes" id="UP000004431"/>
    </source>
</evidence>
<name>A0ABN0B156_9ACTN</name>
<accession>A0ABN0B156</accession>
<organism evidence="1 2">
    <name type="scientific">Fannyhessea vaginae PB189-T1-4</name>
    <dbReference type="NCBI Taxonomy" id="866774"/>
    <lineage>
        <taxon>Bacteria</taxon>
        <taxon>Bacillati</taxon>
        <taxon>Actinomycetota</taxon>
        <taxon>Coriobacteriia</taxon>
        <taxon>Coriobacteriales</taxon>
        <taxon>Atopobiaceae</taxon>
        <taxon>Fannyhessea</taxon>
    </lineage>
</organism>
<dbReference type="Proteomes" id="UP000004431">
    <property type="component" value="Unassembled WGS sequence"/>
</dbReference>
<reference evidence="1 2" key="1">
    <citation type="submission" date="2010-08" db="EMBL/GenBank/DDBJ databases">
        <authorList>
            <person name="Durkin A.S."/>
            <person name="Madupu R."/>
            <person name="Torralba M."/>
            <person name="Gillis M."/>
            <person name="Methe B."/>
            <person name="Sutton G."/>
            <person name="Nelson K.E."/>
        </authorList>
    </citation>
    <scope>NUCLEOTIDE SEQUENCE [LARGE SCALE GENOMIC DNA]</scope>
    <source>
        <strain evidence="1 2">PB189-T1-4</strain>
    </source>
</reference>
<evidence type="ECO:0000313" key="1">
    <source>
        <dbReference type="EMBL" id="EFL44512.1"/>
    </source>
</evidence>
<gene>
    <name evidence="1" type="ORF">HMPREF9248_1109</name>
</gene>
<proteinExistence type="predicted"/>